<keyword evidence="8" id="KW-1133">Transmembrane helix</keyword>
<reference evidence="11" key="1">
    <citation type="submission" date="2021-01" db="EMBL/GenBank/DDBJ databases">
        <title>Genomic Encyclopedia of Type Strains, Phase IV (KMG-IV): sequencing the most valuable type-strain genomes for metagenomic binning, comparative biology and taxonomic classification.</title>
        <authorList>
            <person name="Goeker M."/>
        </authorList>
    </citation>
    <scope>NUCLEOTIDE SEQUENCE</scope>
    <source>
        <strain evidence="11">DSM 21943</strain>
    </source>
</reference>
<evidence type="ECO:0000313" key="11">
    <source>
        <dbReference type="EMBL" id="MBM7838849.1"/>
    </source>
</evidence>
<dbReference type="InterPro" id="IPR050436">
    <property type="entry name" value="IsdA"/>
</dbReference>
<keyword evidence="8" id="KW-0812">Transmembrane</keyword>
<comment type="subcellular location">
    <subcellularLocation>
        <location evidence="1">Secreted</location>
        <location evidence="1">Cell wall</location>
        <topology evidence="1">Peptidoglycan-anchor</topology>
    </subcellularLocation>
</comment>
<evidence type="ECO:0000256" key="3">
    <source>
        <dbReference type="ARBA" id="ARBA00022525"/>
    </source>
</evidence>
<keyword evidence="12" id="KW-1185">Reference proteome</keyword>
<dbReference type="PROSITE" id="PS50978">
    <property type="entry name" value="NEAT"/>
    <property type="match status" value="1"/>
</dbReference>
<keyword evidence="3" id="KW-0964">Secreted</keyword>
<dbReference type="NCBIfam" id="TIGR03063">
    <property type="entry name" value="srtB_target"/>
    <property type="match status" value="1"/>
</dbReference>
<dbReference type="InterPro" id="IPR019909">
    <property type="entry name" value="Haem_uptake_protein_IsdC"/>
</dbReference>
<keyword evidence="4 9" id="KW-0732">Signal</keyword>
<evidence type="ECO:0000313" key="12">
    <source>
        <dbReference type="Proteomes" id="UP001179280"/>
    </source>
</evidence>
<name>A0ABS2STJ2_9BACI</name>
<evidence type="ECO:0000256" key="8">
    <source>
        <dbReference type="SAM" id="Phobius"/>
    </source>
</evidence>
<evidence type="ECO:0000259" key="10">
    <source>
        <dbReference type="PROSITE" id="PS50978"/>
    </source>
</evidence>
<comment type="caution">
    <text evidence="11">The sequence shown here is derived from an EMBL/GenBank/DDBJ whole genome shotgun (WGS) entry which is preliminary data.</text>
</comment>
<feature type="signal peptide" evidence="9">
    <location>
        <begin position="1"/>
        <end position="25"/>
    </location>
</feature>
<feature type="compositionally biased region" description="Low complexity" evidence="7">
    <location>
        <begin position="149"/>
        <end position="158"/>
    </location>
</feature>
<keyword evidence="8" id="KW-0472">Membrane</keyword>
<dbReference type="RefSeq" id="WP_204466141.1">
    <property type="nucleotide sequence ID" value="NZ_JAFBCV010000005.1"/>
</dbReference>
<protein>
    <submittedName>
        <fullName evidence="11">Heme uptake protein IsdC</fullName>
    </submittedName>
</protein>
<evidence type="ECO:0000256" key="2">
    <source>
        <dbReference type="ARBA" id="ARBA00022512"/>
    </source>
</evidence>
<keyword evidence="6" id="KW-0572">Peptidoglycan-anchor</keyword>
<dbReference type="NCBIfam" id="TIGR03656">
    <property type="entry name" value="IsdC"/>
    <property type="match status" value="1"/>
</dbReference>
<dbReference type="SUPFAM" id="SSF158911">
    <property type="entry name" value="NEAT domain-like"/>
    <property type="match status" value="1"/>
</dbReference>
<dbReference type="SMART" id="SM00725">
    <property type="entry name" value="NEAT"/>
    <property type="match status" value="1"/>
</dbReference>
<dbReference type="PANTHER" id="PTHR37824">
    <property type="entry name" value="IRON-REGULATED SURFACE DETERMINANT PROTEIN C"/>
    <property type="match status" value="1"/>
</dbReference>
<keyword evidence="5" id="KW-0408">Iron</keyword>
<organism evidence="11 12">
    <name type="scientific">Shouchella xiaoxiensis</name>
    <dbReference type="NCBI Taxonomy" id="766895"/>
    <lineage>
        <taxon>Bacteria</taxon>
        <taxon>Bacillati</taxon>
        <taxon>Bacillota</taxon>
        <taxon>Bacilli</taxon>
        <taxon>Bacillales</taxon>
        <taxon>Bacillaceae</taxon>
        <taxon>Shouchella</taxon>
    </lineage>
</organism>
<dbReference type="InterPro" id="IPR006635">
    <property type="entry name" value="NEAT_dom"/>
</dbReference>
<evidence type="ECO:0000256" key="9">
    <source>
        <dbReference type="SAM" id="SignalP"/>
    </source>
</evidence>
<dbReference type="CDD" id="cd06920">
    <property type="entry name" value="NEAT"/>
    <property type="match status" value="1"/>
</dbReference>
<feature type="chain" id="PRO_5047132375" evidence="9">
    <location>
        <begin position="26"/>
        <end position="221"/>
    </location>
</feature>
<keyword evidence="2" id="KW-0134">Cell wall</keyword>
<evidence type="ECO:0000256" key="7">
    <source>
        <dbReference type="SAM" id="MobiDB-lite"/>
    </source>
</evidence>
<dbReference type="InterPro" id="IPR017502">
    <property type="entry name" value="Sortase_SrtB_target"/>
</dbReference>
<dbReference type="InterPro" id="IPR037250">
    <property type="entry name" value="NEAT_dom_sf"/>
</dbReference>
<dbReference type="Proteomes" id="UP001179280">
    <property type="component" value="Unassembled WGS sequence"/>
</dbReference>
<dbReference type="EMBL" id="JAFBCV010000005">
    <property type="protein sequence ID" value="MBM7838849.1"/>
    <property type="molecule type" value="Genomic_DNA"/>
</dbReference>
<feature type="region of interest" description="Disordered" evidence="7">
    <location>
        <begin position="149"/>
        <end position="191"/>
    </location>
</feature>
<feature type="domain" description="NEAT" evidence="10">
    <location>
        <begin position="27"/>
        <end position="148"/>
    </location>
</feature>
<evidence type="ECO:0000256" key="5">
    <source>
        <dbReference type="ARBA" id="ARBA00023004"/>
    </source>
</evidence>
<evidence type="ECO:0000256" key="6">
    <source>
        <dbReference type="ARBA" id="ARBA00023088"/>
    </source>
</evidence>
<gene>
    <name evidence="11" type="ORF">JOC54_002108</name>
</gene>
<dbReference type="PANTHER" id="PTHR37824:SF1">
    <property type="entry name" value="IRON-REGULATED SURFACE DETERMINANT PROTEIN C"/>
    <property type="match status" value="1"/>
</dbReference>
<evidence type="ECO:0000256" key="4">
    <source>
        <dbReference type="ARBA" id="ARBA00022729"/>
    </source>
</evidence>
<accession>A0ABS2STJ2</accession>
<sequence>MMKSLIRVAIALFLVLSFFSAPAHAALEDGTYTIDYTVMHGTDPSASIANDYWEKPATLQVENGAITVEMTLNHYAWITEFKTPRNGSFQDVTVLSEDAANDKARVQFPLTGISEMTEAKIHVVVPDIDYDHGYTVRFDFDESSLTQTASAATEAATETNDDEPLGAAQSSEDNSNTANQQETKQENNPQTSDAAPVALLIGIAIISAIVLLINRRKQALN</sequence>
<evidence type="ECO:0000256" key="1">
    <source>
        <dbReference type="ARBA" id="ARBA00004168"/>
    </source>
</evidence>
<dbReference type="Pfam" id="PF05031">
    <property type="entry name" value="NEAT"/>
    <property type="match status" value="1"/>
</dbReference>
<dbReference type="Gene3D" id="2.60.40.1850">
    <property type="match status" value="1"/>
</dbReference>
<proteinExistence type="predicted"/>
<feature type="compositionally biased region" description="Polar residues" evidence="7">
    <location>
        <begin position="168"/>
        <end position="191"/>
    </location>
</feature>
<feature type="transmembrane region" description="Helical" evidence="8">
    <location>
        <begin position="194"/>
        <end position="213"/>
    </location>
</feature>